<accession>A0A4Z1PAH1</accession>
<dbReference type="EMBL" id="SNSC02000002">
    <property type="protein sequence ID" value="TID26378.1"/>
    <property type="molecule type" value="Genomic_DNA"/>
</dbReference>
<reference evidence="1 2" key="1">
    <citation type="submission" date="2019-04" db="EMBL/GenBank/DDBJ databases">
        <title>High contiguity whole genome sequence and gene annotation resource for two Venturia nashicola isolates.</title>
        <authorList>
            <person name="Prokchorchik M."/>
            <person name="Won K."/>
            <person name="Lee Y."/>
            <person name="Choi E.D."/>
            <person name="Segonzac C."/>
            <person name="Sohn K.H."/>
        </authorList>
    </citation>
    <scope>NUCLEOTIDE SEQUENCE [LARGE SCALE GENOMIC DNA]</scope>
    <source>
        <strain evidence="1 2">PRI2</strain>
    </source>
</reference>
<comment type="caution">
    <text evidence="1">The sequence shown here is derived from an EMBL/GenBank/DDBJ whole genome shotgun (WGS) entry which is preliminary data.</text>
</comment>
<dbReference type="AlphaFoldDB" id="A0A4Z1PAH1"/>
<evidence type="ECO:0000313" key="2">
    <source>
        <dbReference type="Proteomes" id="UP000298493"/>
    </source>
</evidence>
<name>A0A4Z1PAH1_9PEZI</name>
<dbReference type="Proteomes" id="UP000298493">
    <property type="component" value="Unassembled WGS sequence"/>
</dbReference>
<keyword evidence="2" id="KW-1185">Reference proteome</keyword>
<protein>
    <submittedName>
        <fullName evidence="1">Uncharacterized protein</fullName>
    </submittedName>
</protein>
<evidence type="ECO:0000313" key="1">
    <source>
        <dbReference type="EMBL" id="TID26378.1"/>
    </source>
</evidence>
<sequence>MERRIEEARLRAASQALAVMNEEMVTDTGIIEPRSQRDECWMLLMKAIHPNTKIPFTMTDLEKLTLRNGVPLLMLPNGWNRVNDIAISQYGLRSERAHSQNWMLRPEFAAVYVWDLSERELGRQVDDILNDWDPNDLMNPGEKNEFYRDVASLQEEMVYKTVAERVGVLGSQIDACTKAKMEEVVPSRFLSYNDPLSFDIDVFLAN</sequence>
<proteinExistence type="predicted"/>
<gene>
    <name evidence="1" type="ORF">E6O75_ATG00871</name>
</gene>
<organism evidence="1 2">
    <name type="scientific">Venturia nashicola</name>
    <dbReference type="NCBI Taxonomy" id="86259"/>
    <lineage>
        <taxon>Eukaryota</taxon>
        <taxon>Fungi</taxon>
        <taxon>Dikarya</taxon>
        <taxon>Ascomycota</taxon>
        <taxon>Pezizomycotina</taxon>
        <taxon>Dothideomycetes</taxon>
        <taxon>Pleosporomycetidae</taxon>
        <taxon>Venturiales</taxon>
        <taxon>Venturiaceae</taxon>
        <taxon>Venturia</taxon>
    </lineage>
</organism>